<feature type="transmembrane region" description="Helical" evidence="7">
    <location>
        <begin position="79"/>
        <end position="101"/>
    </location>
</feature>
<evidence type="ECO:0000313" key="10">
    <source>
        <dbReference type="EMBL" id="OCL32009.1"/>
    </source>
</evidence>
<evidence type="ECO:0000259" key="9">
    <source>
        <dbReference type="Pfam" id="PF21088"/>
    </source>
</evidence>
<dbReference type="Pfam" id="PF00924">
    <property type="entry name" value="MS_channel_2nd"/>
    <property type="match status" value="1"/>
</dbReference>
<protein>
    <recommendedName>
        <fullName evidence="12">Mechanosensitive ion channel protein MscS</fullName>
    </recommendedName>
</protein>
<evidence type="ECO:0008006" key="12">
    <source>
        <dbReference type="Google" id="ProtNLM"/>
    </source>
</evidence>
<comment type="caution">
    <text evidence="10">The sequence shown here is derived from an EMBL/GenBank/DDBJ whole genome shotgun (WGS) entry which is preliminary data.</text>
</comment>
<dbReference type="InterPro" id="IPR011066">
    <property type="entry name" value="MscS_channel_C_sf"/>
</dbReference>
<evidence type="ECO:0000256" key="3">
    <source>
        <dbReference type="ARBA" id="ARBA00022475"/>
    </source>
</evidence>
<evidence type="ECO:0000313" key="11">
    <source>
        <dbReference type="Proteomes" id="UP000093501"/>
    </source>
</evidence>
<dbReference type="SUPFAM" id="SSF82689">
    <property type="entry name" value="Mechanosensitive channel protein MscS (YggB), C-terminal domain"/>
    <property type="match status" value="1"/>
</dbReference>
<comment type="similarity">
    <text evidence="2">Belongs to the MscS (TC 1.A.23) family.</text>
</comment>
<feature type="transmembrane region" description="Helical" evidence="7">
    <location>
        <begin position="12"/>
        <end position="28"/>
    </location>
</feature>
<keyword evidence="3" id="KW-1003">Cell membrane</keyword>
<keyword evidence="6 7" id="KW-0472">Membrane</keyword>
<dbReference type="SUPFAM" id="SSF50182">
    <property type="entry name" value="Sm-like ribonucleoproteins"/>
    <property type="match status" value="1"/>
</dbReference>
<keyword evidence="5 7" id="KW-1133">Transmembrane helix</keyword>
<reference evidence="11" key="1">
    <citation type="submission" date="2016-07" db="EMBL/GenBank/DDBJ databases">
        <authorList>
            <person name="Florea S."/>
            <person name="Webb J.S."/>
            <person name="Jaromczyk J."/>
            <person name="Schardl C.L."/>
        </authorList>
    </citation>
    <scope>NUCLEOTIDE SEQUENCE [LARGE SCALE GENOMIC DNA]</scope>
    <source>
        <strain evidence="11">IPBSL-7</strain>
    </source>
</reference>
<dbReference type="Proteomes" id="UP000093501">
    <property type="component" value="Unassembled WGS sequence"/>
</dbReference>
<dbReference type="Pfam" id="PF21088">
    <property type="entry name" value="MS_channel_1st"/>
    <property type="match status" value="1"/>
</dbReference>
<sequence>MGAMADIWEKLLLSVIVIVVALLTRLVLRHVIRRSVAALVERGRDRNGDLGAKARSILARAGGLSAERHRQRVETLGSLLRNVVDVVLILVVVLTILATFGVPMGPLIASAGVGGVALGFGAQSLVKDYLSGIFMLAEDQFGVGDLIHVGDLKGTVQEVTLRVTKLRDPSGTVWYVRNGEILTLGNVSQGYSTAIVEVPVAIDEDPERVQSVLRAAVGTMAEEPEWSEVLLENPTVLGVDSMSEGTMVLKILLKTGPDQQWGPMREARARALRALAAEGVRGPILPGVPGARPGV</sequence>
<dbReference type="PANTHER" id="PTHR30460:SF0">
    <property type="entry name" value="MODERATE CONDUCTANCE MECHANOSENSITIVE CHANNEL YBIO"/>
    <property type="match status" value="1"/>
</dbReference>
<proteinExistence type="inferred from homology"/>
<evidence type="ECO:0000256" key="1">
    <source>
        <dbReference type="ARBA" id="ARBA00004651"/>
    </source>
</evidence>
<dbReference type="InterPro" id="IPR023408">
    <property type="entry name" value="MscS_beta-dom_sf"/>
</dbReference>
<evidence type="ECO:0000256" key="5">
    <source>
        <dbReference type="ARBA" id="ARBA00022989"/>
    </source>
</evidence>
<organism evidence="10 11">
    <name type="scientific">Tessaracoccus lapidicaptus</name>
    <dbReference type="NCBI Taxonomy" id="1427523"/>
    <lineage>
        <taxon>Bacteria</taxon>
        <taxon>Bacillati</taxon>
        <taxon>Actinomycetota</taxon>
        <taxon>Actinomycetes</taxon>
        <taxon>Propionibacteriales</taxon>
        <taxon>Propionibacteriaceae</taxon>
        <taxon>Tessaracoccus</taxon>
    </lineage>
</organism>
<evidence type="ECO:0000256" key="7">
    <source>
        <dbReference type="SAM" id="Phobius"/>
    </source>
</evidence>
<gene>
    <name evidence="10" type="ORF">BCR15_08145</name>
</gene>
<evidence type="ECO:0000256" key="4">
    <source>
        <dbReference type="ARBA" id="ARBA00022692"/>
    </source>
</evidence>
<feature type="transmembrane region" description="Helical" evidence="7">
    <location>
        <begin position="107"/>
        <end position="126"/>
    </location>
</feature>
<dbReference type="GO" id="GO:0008381">
    <property type="term" value="F:mechanosensitive monoatomic ion channel activity"/>
    <property type="evidence" value="ECO:0007669"/>
    <property type="project" value="InterPro"/>
</dbReference>
<feature type="domain" description="Mechanosensitive ion channel MscS" evidence="8">
    <location>
        <begin position="125"/>
        <end position="184"/>
    </location>
</feature>
<dbReference type="InterPro" id="IPR010920">
    <property type="entry name" value="LSM_dom_sf"/>
</dbReference>
<name>A0A1C0AIS0_9ACTN</name>
<dbReference type="InterPro" id="IPR049142">
    <property type="entry name" value="MS_channel_1st"/>
</dbReference>
<dbReference type="GO" id="GO:0005886">
    <property type="term" value="C:plasma membrane"/>
    <property type="evidence" value="ECO:0007669"/>
    <property type="project" value="UniProtKB-SubCell"/>
</dbReference>
<dbReference type="PANTHER" id="PTHR30460">
    <property type="entry name" value="MODERATE CONDUCTANCE MECHANOSENSITIVE CHANNEL YBIO"/>
    <property type="match status" value="1"/>
</dbReference>
<evidence type="ECO:0000259" key="8">
    <source>
        <dbReference type="Pfam" id="PF00924"/>
    </source>
</evidence>
<feature type="domain" description="Mechanosensitive ion channel transmembrane helices 2/3" evidence="9">
    <location>
        <begin position="86"/>
        <end position="123"/>
    </location>
</feature>
<dbReference type="FunFam" id="2.30.30.60:FF:000001">
    <property type="entry name" value="MscS Mechanosensitive ion channel"/>
    <property type="match status" value="1"/>
</dbReference>
<dbReference type="AlphaFoldDB" id="A0A1C0AIS0"/>
<dbReference type="Gene3D" id="3.30.70.100">
    <property type="match status" value="1"/>
</dbReference>
<dbReference type="SUPFAM" id="SSF82861">
    <property type="entry name" value="Mechanosensitive channel protein MscS (YggB), transmembrane region"/>
    <property type="match status" value="1"/>
</dbReference>
<dbReference type="InterPro" id="IPR006685">
    <property type="entry name" value="MscS_channel_2nd"/>
</dbReference>
<evidence type="ECO:0000256" key="6">
    <source>
        <dbReference type="ARBA" id="ARBA00023136"/>
    </source>
</evidence>
<comment type="subcellular location">
    <subcellularLocation>
        <location evidence="1">Cell membrane</location>
        <topology evidence="1">Multi-pass membrane protein</topology>
    </subcellularLocation>
</comment>
<dbReference type="InterPro" id="IPR011014">
    <property type="entry name" value="MscS_channel_TM-2"/>
</dbReference>
<keyword evidence="11" id="KW-1185">Reference proteome</keyword>
<dbReference type="Gene3D" id="1.10.287.1260">
    <property type="match status" value="1"/>
</dbReference>
<dbReference type="EMBL" id="MBQD01000024">
    <property type="protein sequence ID" value="OCL32009.1"/>
    <property type="molecule type" value="Genomic_DNA"/>
</dbReference>
<accession>A0A1C0AIS0</accession>
<dbReference type="InterPro" id="IPR045276">
    <property type="entry name" value="YbiO_bact"/>
</dbReference>
<dbReference type="Gene3D" id="2.30.30.60">
    <property type="match status" value="1"/>
</dbReference>
<keyword evidence="4 7" id="KW-0812">Transmembrane</keyword>
<evidence type="ECO:0000256" key="2">
    <source>
        <dbReference type="ARBA" id="ARBA00008017"/>
    </source>
</evidence>